<evidence type="ECO:0000259" key="3">
    <source>
        <dbReference type="PROSITE" id="PS51186"/>
    </source>
</evidence>
<comment type="caution">
    <text evidence="4">The sequence shown here is derived from an EMBL/GenBank/DDBJ whole genome shotgun (WGS) entry which is preliminary data.</text>
</comment>
<dbReference type="SUPFAM" id="SSF55729">
    <property type="entry name" value="Acyl-CoA N-acyltransferases (Nat)"/>
    <property type="match status" value="1"/>
</dbReference>
<sequence>MADYTIRVYKNRDYNAVRMLFAEGMLEHIPATCAYLLKLPRAQFVLFISFITLLLISRSYLLSLVSLAVVFTAGRRLLTSEYHQYVDKCQREDLLDIEESYMASNNSYFWVVESNGRIIGMVGVQPAPRSTEVMVLRRLSVTKDRRHQGIAAALCQKCIDFARQRGFKVLTLETSMIQVAAQKLYEKLGFQKTDFRIVPSLIGRFAKFSIMTYEYRIKD</sequence>
<gene>
    <name evidence="4" type="ORF">GDO78_016212</name>
</gene>
<dbReference type="CDD" id="cd04301">
    <property type="entry name" value="NAT_SF"/>
    <property type="match status" value="1"/>
</dbReference>
<proteinExistence type="predicted"/>
<accession>A0A8J6BRN2</accession>
<dbReference type="GO" id="GO:0008080">
    <property type="term" value="F:N-acetyltransferase activity"/>
    <property type="evidence" value="ECO:0007669"/>
    <property type="project" value="InterPro"/>
</dbReference>
<dbReference type="InterPro" id="IPR016181">
    <property type="entry name" value="Acyl_CoA_acyltransferase"/>
</dbReference>
<dbReference type="PANTHER" id="PTHR13947:SF58">
    <property type="entry name" value="8B (PUTATIVE,_PSEUDO-RELATED"/>
    <property type="match status" value="1"/>
</dbReference>
<feature type="domain" description="N-acetyltransferase" evidence="3">
    <location>
        <begin position="69"/>
        <end position="219"/>
    </location>
</feature>
<dbReference type="OrthoDB" id="41532at2759"/>
<name>A0A8J6BRN2_ELECQ</name>
<dbReference type="InterPro" id="IPR000182">
    <property type="entry name" value="GNAT_dom"/>
</dbReference>
<dbReference type="PROSITE" id="PS51186">
    <property type="entry name" value="GNAT"/>
    <property type="match status" value="1"/>
</dbReference>
<dbReference type="InterPro" id="IPR050769">
    <property type="entry name" value="NAT_camello-type"/>
</dbReference>
<protein>
    <recommendedName>
        <fullName evidence="3">N-acetyltransferase domain-containing protein</fullName>
    </recommendedName>
</protein>
<keyword evidence="5" id="KW-1185">Reference proteome</keyword>
<evidence type="ECO:0000256" key="1">
    <source>
        <dbReference type="ARBA" id="ARBA00022679"/>
    </source>
</evidence>
<evidence type="ECO:0000256" key="2">
    <source>
        <dbReference type="SAM" id="Phobius"/>
    </source>
</evidence>
<dbReference type="PANTHER" id="PTHR13947">
    <property type="entry name" value="GNAT FAMILY N-ACETYLTRANSFERASE"/>
    <property type="match status" value="1"/>
</dbReference>
<organism evidence="4 5">
    <name type="scientific">Eleutherodactylus coqui</name>
    <name type="common">Puerto Rican coqui</name>
    <dbReference type="NCBI Taxonomy" id="57060"/>
    <lineage>
        <taxon>Eukaryota</taxon>
        <taxon>Metazoa</taxon>
        <taxon>Chordata</taxon>
        <taxon>Craniata</taxon>
        <taxon>Vertebrata</taxon>
        <taxon>Euteleostomi</taxon>
        <taxon>Amphibia</taxon>
        <taxon>Batrachia</taxon>
        <taxon>Anura</taxon>
        <taxon>Neobatrachia</taxon>
        <taxon>Hyloidea</taxon>
        <taxon>Eleutherodactylidae</taxon>
        <taxon>Eleutherodactylinae</taxon>
        <taxon>Eleutherodactylus</taxon>
        <taxon>Eleutherodactylus</taxon>
    </lineage>
</organism>
<dbReference type="EMBL" id="WNTK01001878">
    <property type="protein sequence ID" value="KAG9466723.1"/>
    <property type="molecule type" value="Genomic_DNA"/>
</dbReference>
<keyword evidence="2" id="KW-0472">Membrane</keyword>
<evidence type="ECO:0000313" key="4">
    <source>
        <dbReference type="EMBL" id="KAG9466723.1"/>
    </source>
</evidence>
<dbReference type="AlphaFoldDB" id="A0A8J6BRN2"/>
<dbReference type="Gene3D" id="3.40.630.30">
    <property type="match status" value="1"/>
</dbReference>
<reference evidence="4" key="1">
    <citation type="thesis" date="2020" institute="ProQuest LLC" country="789 East Eisenhower Parkway, Ann Arbor, MI, USA">
        <title>Comparative Genomics and Chromosome Evolution.</title>
        <authorList>
            <person name="Mudd A.B."/>
        </authorList>
    </citation>
    <scope>NUCLEOTIDE SEQUENCE</scope>
    <source>
        <strain evidence="4">HN-11 Male</strain>
        <tissue evidence="4">Kidney and liver</tissue>
    </source>
</reference>
<evidence type="ECO:0000313" key="5">
    <source>
        <dbReference type="Proteomes" id="UP000770717"/>
    </source>
</evidence>
<feature type="transmembrane region" description="Helical" evidence="2">
    <location>
        <begin position="44"/>
        <end position="71"/>
    </location>
</feature>
<dbReference type="Proteomes" id="UP000770717">
    <property type="component" value="Unassembled WGS sequence"/>
</dbReference>
<dbReference type="Pfam" id="PF00583">
    <property type="entry name" value="Acetyltransf_1"/>
    <property type="match status" value="1"/>
</dbReference>
<keyword evidence="1" id="KW-0808">Transferase</keyword>
<keyword evidence="2" id="KW-0812">Transmembrane</keyword>
<keyword evidence="2" id="KW-1133">Transmembrane helix</keyword>